<reference evidence="1" key="2">
    <citation type="submission" date="2021-04" db="EMBL/GenBank/DDBJ databases">
        <authorList>
            <person name="Gilroy R."/>
        </authorList>
    </citation>
    <scope>NUCLEOTIDE SEQUENCE</scope>
    <source>
        <strain evidence="1">5933</strain>
    </source>
</reference>
<evidence type="ECO:0000313" key="2">
    <source>
        <dbReference type="Proteomes" id="UP000823918"/>
    </source>
</evidence>
<dbReference type="PANTHER" id="PTHR42732">
    <property type="entry name" value="BETA-GALACTOSIDASE"/>
    <property type="match status" value="1"/>
</dbReference>
<evidence type="ECO:0008006" key="3">
    <source>
        <dbReference type="Google" id="ProtNLM"/>
    </source>
</evidence>
<dbReference type="InterPro" id="IPR051913">
    <property type="entry name" value="GH2_Domain-Containing"/>
</dbReference>
<gene>
    <name evidence="1" type="ORF">H9698_09050</name>
</gene>
<dbReference type="SUPFAM" id="SSF51445">
    <property type="entry name" value="(Trans)glycosidases"/>
    <property type="match status" value="1"/>
</dbReference>
<name>A0A9D2Q7I5_9FIRM</name>
<comment type="caution">
    <text evidence="1">The sequence shown here is derived from an EMBL/GenBank/DDBJ whole genome shotgun (WGS) entry which is preliminary data.</text>
</comment>
<dbReference type="Gene3D" id="3.20.20.80">
    <property type="entry name" value="Glycosidases"/>
    <property type="match status" value="1"/>
</dbReference>
<protein>
    <recommendedName>
        <fullName evidence="3">Beta-galactosidase</fullName>
    </recommendedName>
</protein>
<accession>A0A9D2Q7I5</accession>
<dbReference type="Proteomes" id="UP000823918">
    <property type="component" value="Unassembled WGS sequence"/>
</dbReference>
<evidence type="ECO:0000313" key="1">
    <source>
        <dbReference type="EMBL" id="HJC72921.1"/>
    </source>
</evidence>
<dbReference type="EMBL" id="DWWA01000048">
    <property type="protein sequence ID" value="HJC72921.1"/>
    <property type="molecule type" value="Genomic_DNA"/>
</dbReference>
<proteinExistence type="predicted"/>
<sequence length="244" mass="27917">MSVCSDVASHRVSVRAVLSRPADGASEQLVLVKISANSLTGEHQTAPQWLAVHFPAGESEICLSALHDMGEHPLLWDEFCPNLYRMTLSVYCIQNGTLRIAERCEDFGIRSFTVGEHDGGRQFFINGRPTILRGEINCAVFPRTGYPPTDLNTWMQLFQLYKDYGLNHVRFHTWIPPRSAFQAADRLGLYLYVELPQWGRRMFGDVYQGDMSDVRYYFPAGCTRRHGPRKAQCFAFPHCYRYLL</sequence>
<dbReference type="InterPro" id="IPR017853">
    <property type="entry name" value="GH"/>
</dbReference>
<dbReference type="AlphaFoldDB" id="A0A9D2Q7I5"/>
<organism evidence="1 2">
    <name type="scientific">Candidatus Ruthenibacterium merdavium</name>
    <dbReference type="NCBI Taxonomy" id="2838752"/>
    <lineage>
        <taxon>Bacteria</taxon>
        <taxon>Bacillati</taxon>
        <taxon>Bacillota</taxon>
        <taxon>Clostridia</taxon>
        <taxon>Eubacteriales</taxon>
        <taxon>Oscillospiraceae</taxon>
        <taxon>Ruthenibacterium</taxon>
    </lineage>
</organism>
<reference evidence="1" key="1">
    <citation type="journal article" date="2021" name="PeerJ">
        <title>Extensive microbial diversity within the chicken gut microbiome revealed by metagenomics and culture.</title>
        <authorList>
            <person name="Gilroy R."/>
            <person name="Ravi A."/>
            <person name="Getino M."/>
            <person name="Pursley I."/>
            <person name="Horton D.L."/>
            <person name="Alikhan N.F."/>
            <person name="Baker D."/>
            <person name="Gharbi K."/>
            <person name="Hall N."/>
            <person name="Watson M."/>
            <person name="Adriaenssens E.M."/>
            <person name="Foster-Nyarko E."/>
            <person name="Jarju S."/>
            <person name="Secka A."/>
            <person name="Antonio M."/>
            <person name="Oren A."/>
            <person name="Chaudhuri R.R."/>
            <person name="La Ragione R."/>
            <person name="Hildebrand F."/>
            <person name="Pallen M.J."/>
        </authorList>
    </citation>
    <scope>NUCLEOTIDE SEQUENCE</scope>
    <source>
        <strain evidence="1">5933</strain>
    </source>
</reference>